<evidence type="ECO:0000313" key="1">
    <source>
        <dbReference type="EMBL" id="CAF3862839.1"/>
    </source>
</evidence>
<organism evidence="1 2">
    <name type="scientific">Adineta steineri</name>
    <dbReference type="NCBI Taxonomy" id="433720"/>
    <lineage>
        <taxon>Eukaryota</taxon>
        <taxon>Metazoa</taxon>
        <taxon>Spiralia</taxon>
        <taxon>Gnathifera</taxon>
        <taxon>Rotifera</taxon>
        <taxon>Eurotatoria</taxon>
        <taxon>Bdelloidea</taxon>
        <taxon>Adinetida</taxon>
        <taxon>Adinetidae</taxon>
        <taxon>Adineta</taxon>
    </lineage>
</organism>
<comment type="caution">
    <text evidence="1">The sequence shown here is derived from an EMBL/GenBank/DDBJ whole genome shotgun (WGS) entry which is preliminary data.</text>
</comment>
<name>A0A819FA32_9BILA</name>
<dbReference type="AlphaFoldDB" id="A0A819FA32"/>
<protein>
    <submittedName>
        <fullName evidence="1">Uncharacterized protein</fullName>
    </submittedName>
</protein>
<evidence type="ECO:0000313" key="2">
    <source>
        <dbReference type="Proteomes" id="UP000663868"/>
    </source>
</evidence>
<reference evidence="1" key="1">
    <citation type="submission" date="2021-02" db="EMBL/GenBank/DDBJ databases">
        <authorList>
            <person name="Nowell W R."/>
        </authorList>
    </citation>
    <scope>NUCLEOTIDE SEQUENCE</scope>
</reference>
<accession>A0A819FA32</accession>
<gene>
    <name evidence="1" type="ORF">KXQ929_LOCUS20754</name>
</gene>
<dbReference type="EMBL" id="CAJOBB010001476">
    <property type="protein sequence ID" value="CAF3862839.1"/>
    <property type="molecule type" value="Genomic_DNA"/>
</dbReference>
<proteinExistence type="predicted"/>
<sequence length="456" mass="51533">MASSETDPSLEPQTTDDLLNCINQKVDEAIARNGWAELQASDLSEAELEQACQMDGLEHDAQTWLFTRFLAMATNFSSANFTERLCEVSDLVMSITNLLEEMRREVAQFADVGNEFEELVQVFGNLALDTQHKMGIKMGSCPCTQKVVPAEEPKPLPIPTVERRQVEVVLVTTTNNSENNYQCLKELQTACAPNHVHMDTSFENALNHIEQLDRTTIVILVSMGYKQKKLDFYRPQIDKVCNLRNLFVCTSENENKERPTEAVIQHVSGMRHLHVALRDTLRAVHSSPVHEYSSHDVSIAIRQDTINEFLGAIISIVFETTVAKLPLKFKLSQMKVILSSSNFQFIAQVELINAPKVLSKFTTKQVYGKAILKLEKGRLVLAVSQFIIELPKTLGTPDCAKYISSFPLDGYINFGHPLNLPEMFETKHLRVQIKNPRMVVEEKLVKLFVETSYMPT</sequence>
<dbReference type="Proteomes" id="UP000663868">
    <property type="component" value="Unassembled WGS sequence"/>
</dbReference>